<feature type="compositionally biased region" description="Basic and acidic residues" evidence="1">
    <location>
        <begin position="20"/>
        <end position="32"/>
    </location>
</feature>
<feature type="region of interest" description="Disordered" evidence="1">
    <location>
        <begin position="148"/>
        <end position="170"/>
    </location>
</feature>
<sequence>MASDDQCSVADDERVLLESARHSVHATSEHARAVKGNMGPQEQSFSKKSTEDRIATQTHDSVNSFRSPLHDATDLNEEKLATPTTTSAQKVFETAELLEIIMLQLDAKDLLTAQQVGREWRDGINGSMRLKRKLGIELDDVDKVFYNSPLDSGPDNPSDFPRFFQRSQNI</sequence>
<dbReference type="OrthoDB" id="3856067at2759"/>
<evidence type="ECO:0008006" key="4">
    <source>
        <dbReference type="Google" id="ProtNLM"/>
    </source>
</evidence>
<gene>
    <name evidence="2" type="ORF">CBER1_04412</name>
</gene>
<protein>
    <recommendedName>
        <fullName evidence="4">F-box domain-containing protein</fullName>
    </recommendedName>
</protein>
<evidence type="ECO:0000313" key="3">
    <source>
        <dbReference type="Proteomes" id="UP000237631"/>
    </source>
</evidence>
<feature type="compositionally biased region" description="Polar residues" evidence="1">
    <location>
        <begin position="55"/>
        <end position="66"/>
    </location>
</feature>
<dbReference type="AlphaFoldDB" id="A0A2S6CCM7"/>
<keyword evidence="3" id="KW-1185">Reference proteome</keyword>
<feature type="region of interest" description="Disordered" evidence="1">
    <location>
        <begin position="20"/>
        <end position="85"/>
    </location>
</feature>
<name>A0A2S6CCM7_9PEZI</name>
<accession>A0A2S6CCM7</accession>
<comment type="caution">
    <text evidence="2">The sequence shown here is derived from an EMBL/GenBank/DDBJ whole genome shotgun (WGS) entry which is preliminary data.</text>
</comment>
<feature type="compositionally biased region" description="Basic and acidic residues" evidence="1">
    <location>
        <begin position="68"/>
        <end position="80"/>
    </location>
</feature>
<dbReference type="InterPro" id="IPR036047">
    <property type="entry name" value="F-box-like_dom_sf"/>
</dbReference>
<organism evidence="2 3">
    <name type="scientific">Cercospora berteroae</name>
    <dbReference type="NCBI Taxonomy" id="357750"/>
    <lineage>
        <taxon>Eukaryota</taxon>
        <taxon>Fungi</taxon>
        <taxon>Dikarya</taxon>
        <taxon>Ascomycota</taxon>
        <taxon>Pezizomycotina</taxon>
        <taxon>Dothideomycetes</taxon>
        <taxon>Dothideomycetidae</taxon>
        <taxon>Mycosphaerellales</taxon>
        <taxon>Mycosphaerellaceae</taxon>
        <taxon>Cercospora</taxon>
    </lineage>
</organism>
<dbReference type="SUPFAM" id="SSF81383">
    <property type="entry name" value="F-box domain"/>
    <property type="match status" value="1"/>
</dbReference>
<dbReference type="EMBL" id="PNEN01000494">
    <property type="protein sequence ID" value="PPJ57485.1"/>
    <property type="molecule type" value="Genomic_DNA"/>
</dbReference>
<evidence type="ECO:0000313" key="2">
    <source>
        <dbReference type="EMBL" id="PPJ57485.1"/>
    </source>
</evidence>
<dbReference type="Proteomes" id="UP000237631">
    <property type="component" value="Unassembled WGS sequence"/>
</dbReference>
<proteinExistence type="predicted"/>
<reference evidence="3" key="1">
    <citation type="journal article" date="2017" name="bioRxiv">
        <title>Conservation of a gene cluster reveals novel cercosporin biosynthetic mechanisms and extends production to the genus Colletotrichum.</title>
        <authorList>
            <person name="de Jonge R."/>
            <person name="Ebert M.K."/>
            <person name="Huitt-Roehl C.R."/>
            <person name="Pal P."/>
            <person name="Suttle J.C."/>
            <person name="Spanner R.E."/>
            <person name="Neubauer J.D."/>
            <person name="Jurick W.M.II."/>
            <person name="Stott K.A."/>
            <person name="Secor G.A."/>
            <person name="Thomma B.P.H.J."/>
            <person name="Van de Peer Y."/>
            <person name="Townsend C.A."/>
            <person name="Bolton M.D."/>
        </authorList>
    </citation>
    <scope>NUCLEOTIDE SEQUENCE [LARGE SCALE GENOMIC DNA]</scope>
    <source>
        <strain evidence="3">CBS538.71</strain>
    </source>
</reference>
<evidence type="ECO:0000256" key="1">
    <source>
        <dbReference type="SAM" id="MobiDB-lite"/>
    </source>
</evidence>